<name>Q6FW69_CANGA</name>
<reference evidence="4 5" key="1">
    <citation type="journal article" date="2004" name="Nature">
        <title>Genome evolution in yeasts.</title>
        <authorList>
            <consortium name="Genolevures"/>
            <person name="Dujon B."/>
            <person name="Sherman D."/>
            <person name="Fischer G."/>
            <person name="Durrens P."/>
            <person name="Casaregola S."/>
            <person name="Lafontaine I."/>
            <person name="de Montigny J."/>
            <person name="Marck C."/>
            <person name="Neuveglise C."/>
            <person name="Talla E."/>
            <person name="Goffard N."/>
            <person name="Frangeul L."/>
            <person name="Aigle M."/>
            <person name="Anthouard V."/>
            <person name="Babour A."/>
            <person name="Barbe V."/>
            <person name="Barnay S."/>
            <person name="Blanchin S."/>
            <person name="Beckerich J.M."/>
            <person name="Beyne E."/>
            <person name="Bleykasten C."/>
            <person name="Boisrame A."/>
            <person name="Boyer J."/>
            <person name="Cattolico L."/>
            <person name="Confanioleri F."/>
            <person name="de Daruvar A."/>
            <person name="Despons L."/>
            <person name="Fabre E."/>
            <person name="Fairhead C."/>
            <person name="Ferry-Dumazet H."/>
            <person name="Groppi A."/>
            <person name="Hantraye F."/>
            <person name="Hennequin C."/>
            <person name="Jauniaux N."/>
            <person name="Joyet P."/>
            <person name="Kachouri R."/>
            <person name="Kerrest A."/>
            <person name="Koszul R."/>
            <person name="Lemaire M."/>
            <person name="Lesur I."/>
            <person name="Ma L."/>
            <person name="Muller H."/>
            <person name="Nicaud J.M."/>
            <person name="Nikolski M."/>
            <person name="Oztas S."/>
            <person name="Ozier-Kalogeropoulos O."/>
            <person name="Pellenz S."/>
            <person name="Potier S."/>
            <person name="Richard G.F."/>
            <person name="Straub M.L."/>
            <person name="Suleau A."/>
            <person name="Swennene D."/>
            <person name="Tekaia F."/>
            <person name="Wesolowski-Louvel M."/>
            <person name="Westhof E."/>
            <person name="Wirth B."/>
            <person name="Zeniou-Meyer M."/>
            <person name="Zivanovic I."/>
            <person name="Bolotin-Fukuhara M."/>
            <person name="Thierry A."/>
            <person name="Bouchier C."/>
            <person name="Caudron B."/>
            <person name="Scarpelli C."/>
            <person name="Gaillardin C."/>
            <person name="Weissenbach J."/>
            <person name="Wincker P."/>
            <person name="Souciet J.L."/>
        </authorList>
    </citation>
    <scope>NUCLEOTIDE SEQUENCE [LARGE SCALE GENOMIC DNA]</scope>
    <source>
        <strain evidence="5">ATCC 2001 / BCRC 20586 / JCM 3761 / NBRC 0622 / NRRL Y-65 / CBS 138</strain>
    </source>
</reference>
<keyword evidence="5" id="KW-1185">Reference proteome</keyword>
<dbReference type="Proteomes" id="UP000002428">
    <property type="component" value="Chromosome D"/>
</dbReference>
<feature type="chain" id="PRO_5004274244" description="Protein EGT2" evidence="2">
    <location>
        <begin position="23"/>
        <end position="676"/>
    </location>
</feature>
<feature type="region of interest" description="Disordered" evidence="1">
    <location>
        <begin position="392"/>
        <end position="418"/>
    </location>
</feature>
<sequence>MKFTTTFLLTFMSISTSIFANAQKGFLTDIQVFDTHSGSNNSTDPSHWFLIQGQVFVPQDAKNSIPFTVPDEFDSFPSGDFPLSYNSKIIGSINKADDSNNFDIQLVDSNILQNVSTTFNFLCKLSSKGLSEIRSPGSVSYTFTNGDNVEFVRNINYLATDPTKINTNGGIYQTNNTAWFTLDIPISQFKRPIRIQSTPSVPNAYQFDASKTTFKVVTKLNKFNQPLATVPLTAVHDYSTNSKIDVLFNSSFSGGEYVRITYYSSQLYSKTISNNLNISYPANDLSKRDVVDPSEININTNLYAAPLDNLSHINVSTPNPDVSKNSTMTPLPAYTNGTASNVTKSLEVIPTYSLDHSTVSAIVSEYGVWIPVSTLNGTTSSKMMIQSKIVRNDTTTSTPTATPTSRPDEFTNSTSSSSSIMYHNSTITTISSSQTDYSSAATSSSISSSTSKFTNTTTTQSLKQTVTKTVCPTCEKADNETQLSTIASVYQSTISEQLSEYEFLEAASTIQSTKQTSSTKASTSSKVKSTELSVSEQVYYSTKPASKSVYGDLEAVSTLSSKSSNSVAHSVEVSASKSLSTKSAVVTDIGVLEPVSTLKSSSSPKPTNNIVSGKVETTSTAPAIISLYTSVQASTLSTVHPGNTTTSHVVSIYQGGSSSLTIQFSTIIIGFIALLL</sequence>
<dbReference type="OMA" id="QYAQHTS"/>
<dbReference type="GO" id="GO:0005576">
    <property type="term" value="C:extracellular region"/>
    <property type="evidence" value="ECO:0000314"/>
    <property type="project" value="CGD"/>
</dbReference>
<evidence type="ECO:0000313" key="4">
    <source>
        <dbReference type="EMBL" id="CAG58436.1"/>
    </source>
</evidence>
<evidence type="ECO:0000313" key="3">
    <source>
        <dbReference type="CGD" id="CAL0127979"/>
    </source>
</evidence>
<gene>
    <name evidence="3" type="primary">EGT2</name>
    <name evidence="3 4" type="ordered locus">CAGL0D02530g</name>
</gene>
<dbReference type="STRING" id="284593.Q6FW69"/>
<evidence type="ECO:0000256" key="2">
    <source>
        <dbReference type="SAM" id="SignalP"/>
    </source>
</evidence>
<dbReference type="KEGG" id="cgr:2887134"/>
<dbReference type="AlphaFoldDB" id="Q6FW69"/>
<dbReference type="eggNOG" id="ENOG502RXY0">
    <property type="taxonomic scope" value="Eukaryota"/>
</dbReference>
<dbReference type="GeneID" id="2887134"/>
<dbReference type="VEuPathDB" id="FungiDB:CAGL0D02530g"/>
<dbReference type="CGD" id="CAL0127979">
    <property type="gene designation" value="EGT2"/>
</dbReference>
<organism evidence="4 5">
    <name type="scientific">Candida glabrata (strain ATCC 2001 / BCRC 20586 / JCM 3761 / NBRC 0622 / NRRL Y-65 / CBS 138)</name>
    <name type="common">Yeast</name>
    <name type="synonym">Nakaseomyces glabratus</name>
    <dbReference type="NCBI Taxonomy" id="284593"/>
    <lineage>
        <taxon>Eukaryota</taxon>
        <taxon>Fungi</taxon>
        <taxon>Dikarya</taxon>
        <taxon>Ascomycota</taxon>
        <taxon>Saccharomycotina</taxon>
        <taxon>Saccharomycetes</taxon>
        <taxon>Saccharomycetales</taxon>
        <taxon>Saccharomycetaceae</taxon>
        <taxon>Nakaseomyces</taxon>
    </lineage>
</organism>
<dbReference type="HOGENOM" id="CLU_406514_0_0_1"/>
<evidence type="ECO:0000256" key="1">
    <source>
        <dbReference type="SAM" id="MobiDB-lite"/>
    </source>
</evidence>
<dbReference type="RefSeq" id="XP_445525.1">
    <property type="nucleotide sequence ID" value="XM_445525.1"/>
</dbReference>
<feature type="compositionally biased region" description="Low complexity" evidence="1">
    <location>
        <begin position="394"/>
        <end position="405"/>
    </location>
</feature>
<feature type="signal peptide" evidence="2">
    <location>
        <begin position="1"/>
        <end position="22"/>
    </location>
</feature>
<accession>Q6FW69</accession>
<keyword evidence="2" id="KW-0732">Signal</keyword>
<dbReference type="EMBL" id="CR380950">
    <property type="protein sequence ID" value="CAG58436.1"/>
    <property type="molecule type" value="Genomic_DNA"/>
</dbReference>
<dbReference type="InParanoid" id="Q6FW69"/>
<proteinExistence type="predicted"/>
<dbReference type="GO" id="GO:0062040">
    <property type="term" value="C:fungal biofilm matrix"/>
    <property type="evidence" value="ECO:0000314"/>
    <property type="project" value="CGD"/>
</dbReference>
<evidence type="ECO:0000313" key="5">
    <source>
        <dbReference type="Proteomes" id="UP000002428"/>
    </source>
</evidence>
<evidence type="ECO:0008006" key="6">
    <source>
        <dbReference type="Google" id="ProtNLM"/>
    </source>
</evidence>
<protein>
    <recommendedName>
        <fullName evidence="6">Protein EGT2</fullName>
    </recommendedName>
</protein>